<dbReference type="PANTHER" id="PTHR11733">
    <property type="entry name" value="ZINC METALLOPROTEASE FAMILY M13 NEPRILYSIN-RELATED"/>
    <property type="match status" value="1"/>
</dbReference>
<dbReference type="AlphaFoldDB" id="A0A820P3G2"/>
<dbReference type="PROSITE" id="PS51885">
    <property type="entry name" value="NEPRILYSIN"/>
    <property type="match status" value="1"/>
</dbReference>
<dbReference type="GO" id="GO:0016485">
    <property type="term" value="P:protein processing"/>
    <property type="evidence" value="ECO:0007669"/>
    <property type="project" value="TreeGrafter"/>
</dbReference>
<dbReference type="GO" id="GO:0005886">
    <property type="term" value="C:plasma membrane"/>
    <property type="evidence" value="ECO:0007669"/>
    <property type="project" value="TreeGrafter"/>
</dbReference>
<reference evidence="2" key="1">
    <citation type="submission" date="2021-02" db="EMBL/GenBank/DDBJ databases">
        <authorList>
            <person name="Nowell W R."/>
        </authorList>
    </citation>
    <scope>NUCLEOTIDE SEQUENCE</scope>
</reference>
<proteinExistence type="predicted"/>
<dbReference type="SUPFAM" id="SSF55486">
    <property type="entry name" value="Metalloproteases ('zincins'), catalytic domain"/>
    <property type="match status" value="1"/>
</dbReference>
<gene>
    <name evidence="2" type="ORF">OKA104_LOCUS51269</name>
</gene>
<name>A0A820P3G2_9BILA</name>
<comment type="caution">
    <text evidence="2">The sequence shown here is derived from an EMBL/GenBank/DDBJ whole genome shotgun (WGS) entry which is preliminary data.</text>
</comment>
<dbReference type="InterPro" id="IPR042089">
    <property type="entry name" value="Peptidase_M13_dom_2"/>
</dbReference>
<dbReference type="EMBL" id="CAJOAY010027440">
    <property type="protein sequence ID" value="CAF4398586.1"/>
    <property type="molecule type" value="Genomic_DNA"/>
</dbReference>
<protein>
    <recommendedName>
        <fullName evidence="1">Peptidase M13 N-terminal domain-containing protein</fullName>
    </recommendedName>
</protein>
<dbReference type="Pfam" id="PF05649">
    <property type="entry name" value="Peptidase_M13_N"/>
    <property type="match status" value="1"/>
</dbReference>
<organism evidence="2 3">
    <name type="scientific">Adineta steineri</name>
    <dbReference type="NCBI Taxonomy" id="433720"/>
    <lineage>
        <taxon>Eukaryota</taxon>
        <taxon>Metazoa</taxon>
        <taxon>Spiralia</taxon>
        <taxon>Gnathifera</taxon>
        <taxon>Rotifera</taxon>
        <taxon>Eurotatoria</taxon>
        <taxon>Bdelloidea</taxon>
        <taxon>Adinetida</taxon>
        <taxon>Adinetidae</taxon>
        <taxon>Adineta</taxon>
    </lineage>
</organism>
<feature type="domain" description="Peptidase M13 N-terminal" evidence="1">
    <location>
        <begin position="3"/>
        <end position="82"/>
    </location>
</feature>
<dbReference type="GO" id="GO:0004222">
    <property type="term" value="F:metalloendopeptidase activity"/>
    <property type="evidence" value="ECO:0007669"/>
    <property type="project" value="InterPro"/>
</dbReference>
<dbReference type="Gene3D" id="1.10.1380.10">
    <property type="entry name" value="Neutral endopeptidase , domain2"/>
    <property type="match status" value="1"/>
</dbReference>
<accession>A0A820P3G2</accession>
<sequence>TAEPPRTVICGSFVNSVMGFAVSKAYIKKYFDDNARNQTFEMVANIRKAFTDMLDDSTWMDSMSKTKAIEKALAIDEQIGYPDYLASDNVTQLETQYADYVWDSSFINNILKLLQIKAKGKFQLLRKHV</sequence>
<feature type="non-terminal residue" evidence="2">
    <location>
        <position position="1"/>
    </location>
</feature>
<dbReference type="PANTHER" id="PTHR11733:SF133">
    <property type="entry name" value="PHOSPHATE-REGULATING NEUTRAL ENDOPEPTIDASE PHEX"/>
    <property type="match status" value="1"/>
</dbReference>
<feature type="non-terminal residue" evidence="2">
    <location>
        <position position="129"/>
    </location>
</feature>
<evidence type="ECO:0000313" key="2">
    <source>
        <dbReference type="EMBL" id="CAF4398586.1"/>
    </source>
</evidence>
<dbReference type="InterPro" id="IPR008753">
    <property type="entry name" value="Peptidase_M13_N"/>
</dbReference>
<evidence type="ECO:0000259" key="1">
    <source>
        <dbReference type="Pfam" id="PF05649"/>
    </source>
</evidence>
<dbReference type="Proteomes" id="UP000663881">
    <property type="component" value="Unassembled WGS sequence"/>
</dbReference>
<dbReference type="InterPro" id="IPR000718">
    <property type="entry name" value="Peptidase_M13"/>
</dbReference>
<evidence type="ECO:0000313" key="3">
    <source>
        <dbReference type="Proteomes" id="UP000663881"/>
    </source>
</evidence>